<evidence type="ECO:0000313" key="3">
    <source>
        <dbReference type="Proteomes" id="UP001626537"/>
    </source>
</evidence>
<sequence>MSVPRQFAVILCAHNGGMYIDEQLSSLSQQTRAPDFVEVHDWNSADNTVSRVSAWLDEVDHPDTCRLIEHDSSPGPTHSFIAASRIALNNNPSATHFMFCDQDDIWHGQRIERYERVLEESKRDIHLLFSDARVVDELGQLIHSSFYKHRRSPYTFPVDLESPDIALVNPALGFTLCLSRHLLELLLSHASAPWQMHDWGAVILCRVYGLDSLFLPEALADYRQHSNNLRGAPSMAGIRERVARLGSRMQYLSALNRWKAELHDSKATTASVIPKNKSAAILAVLQSRNLKLWYRLLLCSILLVIKVGVDSL</sequence>
<gene>
    <name evidence="2" type="ORF">R0135_15530</name>
</gene>
<name>A0ABZ0I2X5_9GAMM</name>
<reference evidence="2 3" key="1">
    <citation type="submission" date="2023-10" db="EMBL/GenBank/DDBJ databases">
        <title>Two novel species belonging to the OM43/NOR5 clade.</title>
        <authorList>
            <person name="Park M."/>
        </authorList>
    </citation>
    <scope>NUCLEOTIDE SEQUENCE [LARGE SCALE GENOMIC DNA]</scope>
    <source>
        <strain evidence="2 3">IMCC43200</strain>
    </source>
</reference>
<keyword evidence="3" id="KW-1185">Reference proteome</keyword>
<protein>
    <recommendedName>
        <fullName evidence="1">Glycosyltransferase 2-like domain-containing protein</fullName>
    </recommendedName>
</protein>
<dbReference type="RefSeq" id="WP_407347837.1">
    <property type="nucleotide sequence ID" value="NZ_CP136864.1"/>
</dbReference>
<evidence type="ECO:0000259" key="1">
    <source>
        <dbReference type="Pfam" id="PF00535"/>
    </source>
</evidence>
<organism evidence="2 3">
    <name type="scientific">Congregibacter variabilis</name>
    <dbReference type="NCBI Taxonomy" id="3081200"/>
    <lineage>
        <taxon>Bacteria</taxon>
        <taxon>Pseudomonadati</taxon>
        <taxon>Pseudomonadota</taxon>
        <taxon>Gammaproteobacteria</taxon>
        <taxon>Cellvibrionales</taxon>
        <taxon>Halieaceae</taxon>
        <taxon>Congregibacter</taxon>
    </lineage>
</organism>
<accession>A0ABZ0I2X5</accession>
<dbReference type="EMBL" id="CP136864">
    <property type="protein sequence ID" value="WOJ93179.1"/>
    <property type="molecule type" value="Genomic_DNA"/>
</dbReference>
<dbReference type="SUPFAM" id="SSF53448">
    <property type="entry name" value="Nucleotide-diphospho-sugar transferases"/>
    <property type="match status" value="1"/>
</dbReference>
<evidence type="ECO:0000313" key="2">
    <source>
        <dbReference type="EMBL" id="WOJ93179.1"/>
    </source>
</evidence>
<proteinExistence type="predicted"/>
<dbReference type="InterPro" id="IPR029044">
    <property type="entry name" value="Nucleotide-diphossugar_trans"/>
</dbReference>
<dbReference type="InterPro" id="IPR001173">
    <property type="entry name" value="Glyco_trans_2-like"/>
</dbReference>
<dbReference type="Pfam" id="PF00535">
    <property type="entry name" value="Glycos_transf_2"/>
    <property type="match status" value="1"/>
</dbReference>
<dbReference type="Gene3D" id="3.90.550.10">
    <property type="entry name" value="Spore Coat Polysaccharide Biosynthesis Protein SpsA, Chain A"/>
    <property type="match status" value="1"/>
</dbReference>
<dbReference type="Proteomes" id="UP001626537">
    <property type="component" value="Chromosome"/>
</dbReference>
<feature type="domain" description="Glycosyltransferase 2-like" evidence="1">
    <location>
        <begin position="9"/>
        <end position="136"/>
    </location>
</feature>